<protein>
    <submittedName>
        <fullName evidence="2">Uncharacterized protein</fullName>
    </submittedName>
</protein>
<evidence type="ECO:0000313" key="3">
    <source>
        <dbReference type="Proteomes" id="UP001170717"/>
    </source>
</evidence>
<accession>A0AAW7YUM9</accession>
<comment type="caution">
    <text evidence="2">The sequence shown here is derived from an EMBL/GenBank/DDBJ whole genome shotgun (WGS) entry which is preliminary data.</text>
</comment>
<feature type="transmembrane region" description="Helical" evidence="1">
    <location>
        <begin position="29"/>
        <end position="47"/>
    </location>
</feature>
<keyword evidence="1" id="KW-0472">Membrane</keyword>
<dbReference type="Proteomes" id="UP001170717">
    <property type="component" value="Unassembled WGS sequence"/>
</dbReference>
<reference evidence="2" key="1">
    <citation type="submission" date="2023-07" db="EMBL/GenBank/DDBJ databases">
        <title>Genome content predicts the carbon catabolic preferences of heterotrophic bacteria.</title>
        <authorList>
            <person name="Gralka M."/>
        </authorList>
    </citation>
    <scope>NUCLEOTIDE SEQUENCE</scope>
    <source>
        <strain evidence="2">F2M12</strain>
    </source>
</reference>
<dbReference type="RefSeq" id="WP_303463752.1">
    <property type="nucleotide sequence ID" value="NZ_JAUOPZ010000003.1"/>
</dbReference>
<organism evidence="2 3">
    <name type="scientific">Alteromonas stellipolaris</name>
    <dbReference type="NCBI Taxonomy" id="233316"/>
    <lineage>
        <taxon>Bacteria</taxon>
        <taxon>Pseudomonadati</taxon>
        <taxon>Pseudomonadota</taxon>
        <taxon>Gammaproteobacteria</taxon>
        <taxon>Alteromonadales</taxon>
        <taxon>Alteromonadaceae</taxon>
        <taxon>Alteromonas/Salinimonas group</taxon>
        <taxon>Alteromonas</taxon>
    </lineage>
</organism>
<gene>
    <name evidence="2" type="ORF">Q4527_01725</name>
</gene>
<dbReference type="AlphaFoldDB" id="A0AAW7YUM9"/>
<name>A0AAW7YUM9_9ALTE</name>
<feature type="transmembrane region" description="Helical" evidence="1">
    <location>
        <begin position="7"/>
        <end position="23"/>
    </location>
</feature>
<proteinExistence type="predicted"/>
<keyword evidence="1" id="KW-1133">Transmembrane helix</keyword>
<evidence type="ECO:0000256" key="1">
    <source>
        <dbReference type="SAM" id="Phobius"/>
    </source>
</evidence>
<evidence type="ECO:0000313" key="2">
    <source>
        <dbReference type="EMBL" id="MDO6576085.1"/>
    </source>
</evidence>
<keyword evidence="1" id="KW-0812">Transmembrane</keyword>
<dbReference type="EMBL" id="JAUOQI010000001">
    <property type="protein sequence ID" value="MDO6576085.1"/>
    <property type="molecule type" value="Genomic_DNA"/>
</dbReference>
<sequence length="52" mass="5749">MEKSKNTYTPISLMLTTVGTLLITQNPPFYLDIAILCVALVIGFIGYKKGEK</sequence>